<dbReference type="InterPro" id="IPR036737">
    <property type="entry name" value="OmpA-like_sf"/>
</dbReference>
<dbReference type="PRINTS" id="PR01021">
    <property type="entry name" value="OMPADOMAIN"/>
</dbReference>
<dbReference type="Pfam" id="PF00691">
    <property type="entry name" value="OmpA"/>
    <property type="match status" value="1"/>
</dbReference>
<evidence type="ECO:0000259" key="6">
    <source>
        <dbReference type="PROSITE" id="PS51123"/>
    </source>
</evidence>
<dbReference type="Pfam" id="PF13620">
    <property type="entry name" value="CarboxypepD_reg"/>
    <property type="match status" value="1"/>
</dbReference>
<dbReference type="RefSeq" id="WP_345242289.1">
    <property type="nucleotide sequence ID" value="NZ_BAABHD010000021.1"/>
</dbReference>
<feature type="domain" description="OmpA-like" evidence="6">
    <location>
        <begin position="166"/>
        <end position="282"/>
    </location>
</feature>
<evidence type="ECO:0000256" key="1">
    <source>
        <dbReference type="ARBA" id="ARBA00004442"/>
    </source>
</evidence>
<dbReference type="SUPFAM" id="SSF49464">
    <property type="entry name" value="Carboxypeptidase regulatory domain-like"/>
    <property type="match status" value="1"/>
</dbReference>
<dbReference type="Proteomes" id="UP001501175">
    <property type="component" value="Unassembled WGS sequence"/>
</dbReference>
<evidence type="ECO:0000313" key="8">
    <source>
        <dbReference type="Proteomes" id="UP001501175"/>
    </source>
</evidence>
<dbReference type="InterPro" id="IPR008969">
    <property type="entry name" value="CarboxyPept-like_regulatory"/>
</dbReference>
<comment type="subcellular location">
    <subcellularLocation>
        <location evidence="1">Cell outer membrane</location>
    </subcellularLocation>
</comment>
<protein>
    <recommendedName>
        <fullName evidence="6">OmpA-like domain-containing protein</fullName>
    </recommendedName>
</protein>
<comment type="caution">
    <text evidence="7">The sequence shown here is derived from an EMBL/GenBank/DDBJ whole genome shotgun (WGS) entry which is preliminary data.</text>
</comment>
<dbReference type="InterPro" id="IPR006665">
    <property type="entry name" value="OmpA-like"/>
</dbReference>
<evidence type="ECO:0000313" key="7">
    <source>
        <dbReference type="EMBL" id="GAA4452404.1"/>
    </source>
</evidence>
<gene>
    <name evidence="7" type="ORF">GCM10023189_15770</name>
</gene>
<proteinExistence type="predicted"/>
<dbReference type="InterPro" id="IPR050330">
    <property type="entry name" value="Bact_OuterMem_StrucFunc"/>
</dbReference>
<dbReference type="Gene3D" id="2.60.40.1120">
    <property type="entry name" value="Carboxypeptidase-like, regulatory domain"/>
    <property type="match status" value="1"/>
</dbReference>
<evidence type="ECO:0000256" key="5">
    <source>
        <dbReference type="SAM" id="MobiDB-lite"/>
    </source>
</evidence>
<dbReference type="InterPro" id="IPR006664">
    <property type="entry name" value="OMP_bac"/>
</dbReference>
<organism evidence="7 8">
    <name type="scientific">Nibrella saemangeumensis</name>
    <dbReference type="NCBI Taxonomy" id="1084526"/>
    <lineage>
        <taxon>Bacteria</taxon>
        <taxon>Pseudomonadati</taxon>
        <taxon>Bacteroidota</taxon>
        <taxon>Cytophagia</taxon>
        <taxon>Cytophagales</taxon>
        <taxon>Spirosomataceae</taxon>
        <taxon>Nibrella</taxon>
    </lineage>
</organism>
<dbReference type="PANTHER" id="PTHR30329:SF21">
    <property type="entry name" value="LIPOPROTEIN YIAD-RELATED"/>
    <property type="match status" value="1"/>
</dbReference>
<dbReference type="PANTHER" id="PTHR30329">
    <property type="entry name" value="STATOR ELEMENT OF FLAGELLAR MOTOR COMPLEX"/>
    <property type="match status" value="1"/>
</dbReference>
<dbReference type="Gene3D" id="3.30.1330.60">
    <property type="entry name" value="OmpA-like domain"/>
    <property type="match status" value="1"/>
</dbReference>
<dbReference type="SUPFAM" id="SSF103088">
    <property type="entry name" value="OmpA-like"/>
    <property type="match status" value="1"/>
</dbReference>
<evidence type="ECO:0000256" key="2">
    <source>
        <dbReference type="ARBA" id="ARBA00023136"/>
    </source>
</evidence>
<reference evidence="8" key="1">
    <citation type="journal article" date="2019" name="Int. J. Syst. Evol. Microbiol.">
        <title>The Global Catalogue of Microorganisms (GCM) 10K type strain sequencing project: providing services to taxonomists for standard genome sequencing and annotation.</title>
        <authorList>
            <consortium name="The Broad Institute Genomics Platform"/>
            <consortium name="The Broad Institute Genome Sequencing Center for Infectious Disease"/>
            <person name="Wu L."/>
            <person name="Ma J."/>
        </authorList>
    </citation>
    <scope>NUCLEOTIDE SEQUENCE [LARGE SCALE GENOMIC DNA]</scope>
    <source>
        <strain evidence="8">JCM 17927</strain>
    </source>
</reference>
<keyword evidence="8" id="KW-1185">Reference proteome</keyword>
<evidence type="ECO:0000256" key="4">
    <source>
        <dbReference type="PROSITE-ProRule" id="PRU00473"/>
    </source>
</evidence>
<sequence length="282" mass="31606">MIKLFFIQLLGFIWLGLSVAPVCLAQPDRQAVTPSGETLIEGAVVDAETRRMIVGAVVSIRYSDQNKPFTSMTITDGSFRFRLDPKRSYVIITKATGYDTKEEPFAFTSTYPTHLTGKLIRLNRTLVRQSTDTPSVTKSAPTPEPRQPATAPTKPTSVPAPTEFRLEKDVTTELRAVQFAQSTANLLPESQPELDNLLKFLRDNPKVEIELAGHTDNQGDFDKNLELSKQRADIIKQFLVKSGVAARRIRTRGYGGTRPIANNSTEETRRLNRRVEMVIRKM</sequence>
<keyword evidence="2 4" id="KW-0472">Membrane</keyword>
<feature type="compositionally biased region" description="Polar residues" evidence="5">
    <location>
        <begin position="126"/>
        <end position="140"/>
    </location>
</feature>
<dbReference type="CDD" id="cd07185">
    <property type="entry name" value="OmpA_C-like"/>
    <property type="match status" value="1"/>
</dbReference>
<feature type="region of interest" description="Disordered" evidence="5">
    <location>
        <begin position="126"/>
        <end position="162"/>
    </location>
</feature>
<name>A0ABP8MNN4_9BACT</name>
<dbReference type="PROSITE" id="PS51123">
    <property type="entry name" value="OMPA_2"/>
    <property type="match status" value="1"/>
</dbReference>
<evidence type="ECO:0000256" key="3">
    <source>
        <dbReference type="ARBA" id="ARBA00023237"/>
    </source>
</evidence>
<dbReference type="EMBL" id="BAABHD010000021">
    <property type="protein sequence ID" value="GAA4452404.1"/>
    <property type="molecule type" value="Genomic_DNA"/>
</dbReference>
<keyword evidence="3" id="KW-0998">Cell outer membrane</keyword>
<accession>A0ABP8MNN4</accession>